<proteinExistence type="predicted"/>
<evidence type="ECO:0000256" key="1">
    <source>
        <dbReference type="SAM" id="MobiDB-lite"/>
    </source>
</evidence>
<gene>
    <name evidence="2" type="ORF">CERSUDRAFT_113135</name>
</gene>
<dbReference type="PANTHER" id="PTHR33050:SF7">
    <property type="entry name" value="RIBONUCLEASE H"/>
    <property type="match status" value="1"/>
</dbReference>
<dbReference type="SUPFAM" id="SSF56672">
    <property type="entry name" value="DNA/RNA polymerases"/>
    <property type="match status" value="1"/>
</dbReference>
<dbReference type="OrthoDB" id="3248529at2759"/>
<dbReference type="InterPro" id="IPR043502">
    <property type="entry name" value="DNA/RNA_pol_sf"/>
</dbReference>
<protein>
    <submittedName>
        <fullName evidence="2">Uncharacterized protein</fullName>
    </submittedName>
</protein>
<dbReference type="InterPro" id="IPR052055">
    <property type="entry name" value="Hepadnavirus_pol/RT"/>
</dbReference>
<dbReference type="AlphaFoldDB" id="M2RHQ2"/>
<dbReference type="Proteomes" id="UP000016930">
    <property type="component" value="Unassembled WGS sequence"/>
</dbReference>
<dbReference type="PANTHER" id="PTHR33050">
    <property type="entry name" value="REVERSE TRANSCRIPTASE DOMAIN-CONTAINING PROTEIN"/>
    <property type="match status" value="1"/>
</dbReference>
<feature type="region of interest" description="Disordered" evidence="1">
    <location>
        <begin position="169"/>
        <end position="209"/>
    </location>
</feature>
<evidence type="ECO:0000313" key="3">
    <source>
        <dbReference type="Proteomes" id="UP000016930"/>
    </source>
</evidence>
<reference evidence="2 3" key="1">
    <citation type="journal article" date="2012" name="Proc. Natl. Acad. Sci. U.S.A.">
        <title>Comparative genomics of Ceriporiopsis subvermispora and Phanerochaete chrysosporium provide insight into selective ligninolysis.</title>
        <authorList>
            <person name="Fernandez-Fueyo E."/>
            <person name="Ruiz-Duenas F.J."/>
            <person name="Ferreira P."/>
            <person name="Floudas D."/>
            <person name="Hibbett D.S."/>
            <person name="Canessa P."/>
            <person name="Larrondo L.F."/>
            <person name="James T.Y."/>
            <person name="Seelenfreund D."/>
            <person name="Lobos S."/>
            <person name="Polanco R."/>
            <person name="Tello M."/>
            <person name="Honda Y."/>
            <person name="Watanabe T."/>
            <person name="Watanabe T."/>
            <person name="Ryu J.S."/>
            <person name="Kubicek C.P."/>
            <person name="Schmoll M."/>
            <person name="Gaskell J."/>
            <person name="Hammel K.E."/>
            <person name="St John F.J."/>
            <person name="Vanden Wymelenberg A."/>
            <person name="Sabat G."/>
            <person name="Splinter BonDurant S."/>
            <person name="Syed K."/>
            <person name="Yadav J.S."/>
            <person name="Doddapaneni H."/>
            <person name="Subramanian V."/>
            <person name="Lavin J.L."/>
            <person name="Oguiza J.A."/>
            <person name="Perez G."/>
            <person name="Pisabarro A.G."/>
            <person name="Ramirez L."/>
            <person name="Santoyo F."/>
            <person name="Master E."/>
            <person name="Coutinho P.M."/>
            <person name="Henrissat B."/>
            <person name="Lombard V."/>
            <person name="Magnuson J.K."/>
            <person name="Kuees U."/>
            <person name="Hori C."/>
            <person name="Igarashi K."/>
            <person name="Samejima M."/>
            <person name="Held B.W."/>
            <person name="Barry K.W."/>
            <person name="LaButti K.M."/>
            <person name="Lapidus A."/>
            <person name="Lindquist E.A."/>
            <person name="Lucas S.M."/>
            <person name="Riley R."/>
            <person name="Salamov A.A."/>
            <person name="Hoffmeister D."/>
            <person name="Schwenk D."/>
            <person name="Hadar Y."/>
            <person name="Yarden O."/>
            <person name="de Vries R.P."/>
            <person name="Wiebenga A."/>
            <person name="Stenlid J."/>
            <person name="Eastwood D."/>
            <person name="Grigoriev I.V."/>
            <person name="Berka R.M."/>
            <person name="Blanchette R.A."/>
            <person name="Kersten P."/>
            <person name="Martinez A.T."/>
            <person name="Vicuna R."/>
            <person name="Cullen D."/>
        </authorList>
    </citation>
    <scope>NUCLEOTIDE SEQUENCE [LARGE SCALE GENOMIC DNA]</scope>
    <source>
        <strain evidence="2 3">B</strain>
    </source>
</reference>
<dbReference type="EMBL" id="KB445795">
    <property type="protein sequence ID" value="EMD38022.1"/>
    <property type="molecule type" value="Genomic_DNA"/>
</dbReference>
<dbReference type="STRING" id="914234.M2RHQ2"/>
<evidence type="ECO:0000313" key="2">
    <source>
        <dbReference type="EMBL" id="EMD38022.1"/>
    </source>
</evidence>
<name>M2RHQ2_CERS8</name>
<sequence length="781" mass="87703">MAAIPPIDISPVAIQLFSQDLRIRPLTGSERAPPLPERAQTTILIADWPKTSTSEEPVSRSATFRLPRSTIPQTTSQTYPDNMVIRVIRVSGTHRDAFNAFGWEMRFGKAGLLVDERNQLVAVTSTASGGTWTLTLKQSASWTLHTTQKTTPNTPTFHWFCEEPHSLRFEGVSPQSPSSPDRASPPTASPTTAQLSIDQPPVPDVPLRERGRPLVSQTLRSHPQLFKIVTPINVSQLEHYLQQHPNRTFVKSVCRGLREGFWPWADIPEGFPDTWDESQSGSQDPERAGFVREERDTEVASGRYSQGFPQLLPGMYCMPVYAVPKSEAGKYRLITDQSRGHFAVNSMISEEAVEGTTTLDRLPSLFSALREYRRTHPLARLVLWRSDVSKAYRLAPMSPYWQLKQVVKIDSAYHVDRCNNFGSRASMSIWLLFWCLIVWIAVAVKGIDHLNYVDDAYGFEAEEDRLFYVPYGVSFPAKQTRLLQLWDELGVPHEHRKQLYGSSLPILGFSVDPNAMTAALTSERMEELVEKITSFCDRATWGQGRTLLECQQLVGFINWTLQVLPLLAPALSNLNAQMVGHDKPSESVLLDARVRIDLTWMLQRVRNMKEYHFGSDEWGPPDLPSSDAASQIVFTDASEKGIGVYFPWLHEGYFCDLPASSGDRIISYWESLAVCSAVHIAAKLFEQTNGRARKLGIFCDNTGAVEMFKSLRGKPEYNPILKSSVDVMITHDIEVRIVHVPGRENIVADALSRKDFAVAQCLDPALRALRLHLPQDALGDS</sequence>
<dbReference type="HOGENOM" id="CLU_006058_0_2_1"/>
<accession>M2RHQ2</accession>
<organism evidence="2 3">
    <name type="scientific">Ceriporiopsis subvermispora (strain B)</name>
    <name type="common">White-rot fungus</name>
    <name type="synonym">Gelatoporia subvermispora</name>
    <dbReference type="NCBI Taxonomy" id="914234"/>
    <lineage>
        <taxon>Eukaryota</taxon>
        <taxon>Fungi</taxon>
        <taxon>Dikarya</taxon>
        <taxon>Basidiomycota</taxon>
        <taxon>Agaricomycotina</taxon>
        <taxon>Agaricomycetes</taxon>
        <taxon>Polyporales</taxon>
        <taxon>Gelatoporiaceae</taxon>
        <taxon>Gelatoporia</taxon>
    </lineage>
</organism>
<keyword evidence="3" id="KW-1185">Reference proteome</keyword>